<evidence type="ECO:0000256" key="6">
    <source>
        <dbReference type="ARBA" id="ARBA00022490"/>
    </source>
</evidence>
<keyword evidence="14" id="KW-0539">Nucleus</keyword>
<name>A0A9P8P8Q6_9ASCO</name>
<dbReference type="OrthoDB" id="1164111at2759"/>
<proteinExistence type="inferred from homology"/>
<dbReference type="InterPro" id="IPR006941">
    <property type="entry name" value="RNase_CAF1"/>
</dbReference>
<evidence type="ECO:0000256" key="8">
    <source>
        <dbReference type="ARBA" id="ARBA00022723"/>
    </source>
</evidence>
<reference evidence="17" key="2">
    <citation type="submission" date="2021-01" db="EMBL/GenBank/DDBJ databases">
        <authorList>
            <person name="Schikora-Tamarit M.A."/>
        </authorList>
    </citation>
    <scope>NUCLEOTIDE SEQUENCE</scope>
    <source>
        <strain evidence="17">CBS6341</strain>
    </source>
</reference>
<evidence type="ECO:0000256" key="12">
    <source>
        <dbReference type="ARBA" id="ARBA00023015"/>
    </source>
</evidence>
<dbReference type="SUPFAM" id="SSF53098">
    <property type="entry name" value="Ribonuclease H-like"/>
    <property type="match status" value="1"/>
</dbReference>
<gene>
    <name evidence="17" type="ORF">WICMUC_005346</name>
</gene>
<comment type="similarity">
    <text evidence="4">Belongs to the CAF1 family.</text>
</comment>
<dbReference type="GO" id="GO:0046872">
    <property type="term" value="F:metal ion binding"/>
    <property type="evidence" value="ECO:0007669"/>
    <property type="project" value="UniProtKB-KW"/>
</dbReference>
<keyword evidence="18" id="KW-1185">Reference proteome</keyword>
<keyword evidence="15" id="KW-0175">Coiled coil</keyword>
<feature type="region of interest" description="Disordered" evidence="16">
    <location>
        <begin position="381"/>
        <end position="433"/>
    </location>
</feature>
<dbReference type="AlphaFoldDB" id="A0A9P8P8Q6"/>
<sequence>MSFLNIHSQNDLNQAAQLQKLSQLQQHQQQQAQQQSQAQQVQQQSQSQGQNFSPQITQRGVNPQFNILQQQAQQVNQLRQQQQVQQQLQQQQQQQQLQQQQLQQQLQAAQAQAAQSQQQHSISPQITVVKEVWNDNFQIEFQIIRQLITQYNYVSFSTEFPGILARPIGVFTSTNDYHYQTLRTNTDLLNLIQFGISLSDSQGKKPDNIHSTWQFNFKFDLETKMISNDAFESLSKTGIDFSKHQAFGIDQFDFAELLTSSGLVLLPNVYWTSFHAGYDFGFLISLLTNNLMPNNEEDFLKKVELFFPKLLDLKILSKSINLKDNSTKLSLENLADDLNIPKLNSFVSTGGQALLTNFCLIELKNRSNDINKHLGAIHGLGNENSTNPNNQLPESSNFSLSVPTPQQSGGLLNLKNSNNNHNSNSLAPAPPNLGNLNQFNQLLNSYEM</sequence>
<dbReference type="InterPro" id="IPR039637">
    <property type="entry name" value="CNOT7/CNOT8/Pop2"/>
</dbReference>
<dbReference type="GO" id="GO:0004535">
    <property type="term" value="F:poly(A)-specific ribonuclease activity"/>
    <property type="evidence" value="ECO:0007669"/>
    <property type="project" value="UniProtKB-EC"/>
</dbReference>
<evidence type="ECO:0000256" key="9">
    <source>
        <dbReference type="ARBA" id="ARBA00022801"/>
    </source>
</evidence>
<dbReference type="InterPro" id="IPR012337">
    <property type="entry name" value="RNaseH-like_sf"/>
</dbReference>
<evidence type="ECO:0000256" key="4">
    <source>
        <dbReference type="ARBA" id="ARBA00008372"/>
    </source>
</evidence>
<dbReference type="InterPro" id="IPR036397">
    <property type="entry name" value="RNaseH_sf"/>
</dbReference>
<evidence type="ECO:0000256" key="15">
    <source>
        <dbReference type="SAM" id="Coils"/>
    </source>
</evidence>
<dbReference type="PANTHER" id="PTHR10797">
    <property type="entry name" value="CCR4-NOT TRANSCRIPTION COMPLEX SUBUNIT"/>
    <property type="match status" value="1"/>
</dbReference>
<evidence type="ECO:0000256" key="14">
    <source>
        <dbReference type="ARBA" id="ARBA00023242"/>
    </source>
</evidence>
<evidence type="ECO:0000313" key="18">
    <source>
        <dbReference type="Proteomes" id="UP000769528"/>
    </source>
</evidence>
<evidence type="ECO:0000313" key="17">
    <source>
        <dbReference type="EMBL" id="KAH3666999.1"/>
    </source>
</evidence>
<comment type="catalytic activity">
    <reaction evidence="1">
        <text>Exonucleolytic cleavage of poly(A) to 5'-AMP.</text>
        <dbReference type="EC" id="3.1.13.4"/>
    </reaction>
</comment>
<evidence type="ECO:0000256" key="2">
    <source>
        <dbReference type="ARBA" id="ARBA00004123"/>
    </source>
</evidence>
<dbReference type="Pfam" id="PF04857">
    <property type="entry name" value="CAF1"/>
    <property type="match status" value="1"/>
</dbReference>
<keyword evidence="6" id="KW-0963">Cytoplasm</keyword>
<evidence type="ECO:0000256" key="7">
    <source>
        <dbReference type="ARBA" id="ARBA00022722"/>
    </source>
</evidence>
<keyword evidence="10" id="KW-0269">Exonuclease</keyword>
<dbReference type="EMBL" id="JAEUBF010001392">
    <property type="protein sequence ID" value="KAH3666999.1"/>
    <property type="molecule type" value="Genomic_DNA"/>
</dbReference>
<evidence type="ECO:0000256" key="11">
    <source>
        <dbReference type="ARBA" id="ARBA00022884"/>
    </source>
</evidence>
<dbReference type="EC" id="3.1.13.4" evidence="5"/>
<feature type="compositionally biased region" description="Low complexity" evidence="16">
    <location>
        <begin position="411"/>
        <end position="433"/>
    </location>
</feature>
<comment type="caution">
    <text evidence="17">The sequence shown here is derived from an EMBL/GenBank/DDBJ whole genome shotgun (WGS) entry which is preliminary data.</text>
</comment>
<evidence type="ECO:0000256" key="1">
    <source>
        <dbReference type="ARBA" id="ARBA00001663"/>
    </source>
</evidence>
<dbReference type="GO" id="GO:0005634">
    <property type="term" value="C:nucleus"/>
    <property type="evidence" value="ECO:0007669"/>
    <property type="project" value="UniProtKB-SubCell"/>
</dbReference>
<organism evidence="17 18">
    <name type="scientific">Wickerhamomyces mucosus</name>
    <dbReference type="NCBI Taxonomy" id="1378264"/>
    <lineage>
        <taxon>Eukaryota</taxon>
        <taxon>Fungi</taxon>
        <taxon>Dikarya</taxon>
        <taxon>Ascomycota</taxon>
        <taxon>Saccharomycotina</taxon>
        <taxon>Saccharomycetes</taxon>
        <taxon>Phaffomycetales</taxon>
        <taxon>Wickerhamomycetaceae</taxon>
        <taxon>Wickerhamomyces</taxon>
    </lineage>
</organism>
<evidence type="ECO:0000256" key="3">
    <source>
        <dbReference type="ARBA" id="ARBA00004496"/>
    </source>
</evidence>
<evidence type="ECO:0000256" key="16">
    <source>
        <dbReference type="SAM" id="MobiDB-lite"/>
    </source>
</evidence>
<evidence type="ECO:0000256" key="13">
    <source>
        <dbReference type="ARBA" id="ARBA00023163"/>
    </source>
</evidence>
<dbReference type="Proteomes" id="UP000769528">
    <property type="component" value="Unassembled WGS sequence"/>
</dbReference>
<keyword evidence="9" id="KW-0378">Hydrolase</keyword>
<dbReference type="GO" id="GO:0003723">
    <property type="term" value="F:RNA binding"/>
    <property type="evidence" value="ECO:0007669"/>
    <property type="project" value="UniProtKB-KW"/>
</dbReference>
<accession>A0A9P8P8Q6</accession>
<reference evidence="17" key="1">
    <citation type="journal article" date="2021" name="Open Biol.">
        <title>Shared evolutionary footprints suggest mitochondrial oxidative damage underlies multiple complex I losses in fungi.</title>
        <authorList>
            <person name="Schikora-Tamarit M.A."/>
            <person name="Marcet-Houben M."/>
            <person name="Nosek J."/>
            <person name="Gabaldon T."/>
        </authorList>
    </citation>
    <scope>NUCLEOTIDE SEQUENCE</scope>
    <source>
        <strain evidence="17">CBS6341</strain>
    </source>
</reference>
<dbReference type="GO" id="GO:0005737">
    <property type="term" value="C:cytoplasm"/>
    <property type="evidence" value="ECO:0007669"/>
    <property type="project" value="UniProtKB-SubCell"/>
</dbReference>
<keyword evidence="7" id="KW-0540">Nuclease</keyword>
<dbReference type="Gene3D" id="3.30.420.10">
    <property type="entry name" value="Ribonuclease H-like superfamily/Ribonuclease H"/>
    <property type="match status" value="1"/>
</dbReference>
<feature type="coiled-coil region" evidence="15">
    <location>
        <begin position="68"/>
        <end position="119"/>
    </location>
</feature>
<keyword evidence="8" id="KW-0479">Metal-binding</keyword>
<keyword evidence="11" id="KW-0694">RNA-binding</keyword>
<keyword evidence="13" id="KW-0804">Transcription</keyword>
<dbReference type="GO" id="GO:0030014">
    <property type="term" value="C:CCR4-NOT complex"/>
    <property type="evidence" value="ECO:0007669"/>
    <property type="project" value="InterPro"/>
</dbReference>
<keyword evidence="12" id="KW-0805">Transcription regulation</keyword>
<feature type="compositionally biased region" description="Polar residues" evidence="16">
    <location>
        <begin position="382"/>
        <end position="410"/>
    </location>
</feature>
<comment type="subcellular location">
    <subcellularLocation>
        <location evidence="3">Cytoplasm</location>
    </subcellularLocation>
    <subcellularLocation>
        <location evidence="2">Nucleus</location>
    </subcellularLocation>
</comment>
<evidence type="ECO:0000256" key="10">
    <source>
        <dbReference type="ARBA" id="ARBA00022839"/>
    </source>
</evidence>
<evidence type="ECO:0000256" key="5">
    <source>
        <dbReference type="ARBA" id="ARBA00012161"/>
    </source>
</evidence>
<protein>
    <recommendedName>
        <fullName evidence="5">poly(A)-specific ribonuclease</fullName>
        <ecNumber evidence="5">3.1.13.4</ecNumber>
    </recommendedName>
</protein>